<evidence type="ECO:0000313" key="1">
    <source>
        <dbReference type="EMBL" id="SCM78096.1"/>
    </source>
</evidence>
<dbReference type="AlphaFoldDB" id="A0A212LKN5"/>
<dbReference type="Pfam" id="PF10984">
    <property type="entry name" value="DUF2794"/>
    <property type="match status" value="1"/>
</dbReference>
<sequence>MSGETDEGAGEPANLIALARGTPQAPVPTDFRQTAARETPYVAFDRHELSEILKVYGRMVAVGEWRDYAIDHLPDRAVFSIFRRSSEVPLYRVEKNPKLARRQGAYSVIAQTGMILKRGGELARVLRVIDKSWLSVAE</sequence>
<gene>
    <name evidence="1" type="ORF">KL86PLE_60418</name>
</gene>
<protein>
    <recommendedName>
        <fullName evidence="2">DUF2794 domain-containing protein</fullName>
    </recommendedName>
</protein>
<organism evidence="1">
    <name type="scientific">uncultured Pleomorphomonas sp</name>
    <dbReference type="NCBI Taxonomy" id="442121"/>
    <lineage>
        <taxon>Bacteria</taxon>
        <taxon>Pseudomonadati</taxon>
        <taxon>Pseudomonadota</taxon>
        <taxon>Alphaproteobacteria</taxon>
        <taxon>Hyphomicrobiales</taxon>
        <taxon>Pleomorphomonadaceae</taxon>
        <taxon>Pleomorphomonas</taxon>
        <taxon>environmental samples</taxon>
    </lineage>
</organism>
<accession>A0A212LKN5</accession>
<evidence type="ECO:0008006" key="2">
    <source>
        <dbReference type="Google" id="ProtNLM"/>
    </source>
</evidence>
<name>A0A212LKN5_9HYPH</name>
<dbReference type="EMBL" id="FMJD01000010">
    <property type="protein sequence ID" value="SCM78096.1"/>
    <property type="molecule type" value="Genomic_DNA"/>
</dbReference>
<reference evidence="1" key="1">
    <citation type="submission" date="2016-08" db="EMBL/GenBank/DDBJ databases">
        <authorList>
            <person name="Seilhamer J.J."/>
        </authorList>
    </citation>
    <scope>NUCLEOTIDE SEQUENCE</scope>
    <source>
        <strain evidence="1">86</strain>
    </source>
</reference>
<dbReference type="InterPro" id="IPR021252">
    <property type="entry name" value="DUF2794"/>
</dbReference>
<proteinExistence type="predicted"/>